<feature type="compositionally biased region" description="Polar residues" evidence="1">
    <location>
        <begin position="9"/>
        <end position="24"/>
    </location>
</feature>
<sequence length="346" mass="37949">MHFAISAKAPQQSPAIKLAANSSTPSSPLPAPRGRRAAPQRRPTRASENRPGQTQKGALGDPATPSRMLALQGSLAAASRAAVFNDDEEDTETRVVYRSRFAASPFHVLITALPPPPPVPPLLTPSLETVPNSYPLDDRVCRSQKDAVLLRSLQTSVYGSVPFRPEEWGYGPGAERHPVNGVAHSALPECWPLAFLLRRHQPRAAPHRGEREASFTVVADRRTEAEKQQKDGRPLEMTTTQCIGERASCAPFATRLAWCSTHSHSSHFRRPGVRSSPSPLSLASLPGTLTPYGRGKRLNAMSLRSLFLCNPVVGDKPFLWVSPGVFRYRPPLSPSVFDLREWAWIK</sequence>
<protein>
    <submittedName>
        <fullName evidence="2">Uncharacterized protein</fullName>
    </submittedName>
</protein>
<gene>
    <name evidence="2" type="ORF">HPB48_002645</name>
</gene>
<accession>A0A9J6G2H5</accession>
<evidence type="ECO:0000256" key="1">
    <source>
        <dbReference type="SAM" id="MobiDB-lite"/>
    </source>
</evidence>
<feature type="region of interest" description="Disordered" evidence="1">
    <location>
        <begin position="1"/>
        <end position="65"/>
    </location>
</feature>
<dbReference type="Proteomes" id="UP000821853">
    <property type="component" value="Chromosome 2"/>
</dbReference>
<dbReference type="AlphaFoldDB" id="A0A9J6G2H5"/>
<evidence type="ECO:0000313" key="2">
    <source>
        <dbReference type="EMBL" id="KAH9369009.1"/>
    </source>
</evidence>
<comment type="caution">
    <text evidence="2">The sequence shown here is derived from an EMBL/GenBank/DDBJ whole genome shotgun (WGS) entry which is preliminary data.</text>
</comment>
<proteinExistence type="predicted"/>
<reference evidence="2 3" key="1">
    <citation type="journal article" date="2020" name="Cell">
        <title>Large-Scale Comparative Analyses of Tick Genomes Elucidate Their Genetic Diversity and Vector Capacities.</title>
        <authorList>
            <consortium name="Tick Genome and Microbiome Consortium (TIGMIC)"/>
            <person name="Jia N."/>
            <person name="Wang J."/>
            <person name="Shi W."/>
            <person name="Du L."/>
            <person name="Sun Y."/>
            <person name="Zhan W."/>
            <person name="Jiang J.F."/>
            <person name="Wang Q."/>
            <person name="Zhang B."/>
            <person name="Ji P."/>
            <person name="Bell-Sakyi L."/>
            <person name="Cui X.M."/>
            <person name="Yuan T.T."/>
            <person name="Jiang B.G."/>
            <person name="Yang W.F."/>
            <person name="Lam T.T."/>
            <person name="Chang Q.C."/>
            <person name="Ding S.J."/>
            <person name="Wang X.J."/>
            <person name="Zhu J.G."/>
            <person name="Ruan X.D."/>
            <person name="Zhao L."/>
            <person name="Wei J.T."/>
            <person name="Ye R.Z."/>
            <person name="Que T.C."/>
            <person name="Du C.H."/>
            <person name="Zhou Y.H."/>
            <person name="Cheng J.X."/>
            <person name="Dai P.F."/>
            <person name="Guo W.B."/>
            <person name="Han X.H."/>
            <person name="Huang E.J."/>
            <person name="Li L.F."/>
            <person name="Wei W."/>
            <person name="Gao Y.C."/>
            <person name="Liu J.Z."/>
            <person name="Shao H.Z."/>
            <person name="Wang X."/>
            <person name="Wang C.C."/>
            <person name="Yang T.C."/>
            <person name="Huo Q.B."/>
            <person name="Li W."/>
            <person name="Chen H.Y."/>
            <person name="Chen S.E."/>
            <person name="Zhou L.G."/>
            <person name="Ni X.B."/>
            <person name="Tian J.H."/>
            <person name="Sheng Y."/>
            <person name="Liu T."/>
            <person name="Pan Y.S."/>
            <person name="Xia L.Y."/>
            <person name="Li J."/>
            <person name="Zhao F."/>
            <person name="Cao W.C."/>
        </authorList>
    </citation>
    <scope>NUCLEOTIDE SEQUENCE [LARGE SCALE GENOMIC DNA]</scope>
    <source>
        <strain evidence="2">HaeL-2018</strain>
    </source>
</reference>
<organism evidence="2 3">
    <name type="scientific">Haemaphysalis longicornis</name>
    <name type="common">Bush tick</name>
    <dbReference type="NCBI Taxonomy" id="44386"/>
    <lineage>
        <taxon>Eukaryota</taxon>
        <taxon>Metazoa</taxon>
        <taxon>Ecdysozoa</taxon>
        <taxon>Arthropoda</taxon>
        <taxon>Chelicerata</taxon>
        <taxon>Arachnida</taxon>
        <taxon>Acari</taxon>
        <taxon>Parasitiformes</taxon>
        <taxon>Ixodida</taxon>
        <taxon>Ixodoidea</taxon>
        <taxon>Ixodidae</taxon>
        <taxon>Haemaphysalinae</taxon>
        <taxon>Haemaphysalis</taxon>
    </lineage>
</organism>
<dbReference type="VEuPathDB" id="VectorBase:HLOH_045355"/>
<name>A0A9J6G2H5_HAELO</name>
<feature type="compositionally biased region" description="Basic residues" evidence="1">
    <location>
        <begin position="33"/>
        <end position="44"/>
    </location>
</feature>
<dbReference type="EMBL" id="JABSTR010000004">
    <property type="protein sequence ID" value="KAH9369009.1"/>
    <property type="molecule type" value="Genomic_DNA"/>
</dbReference>
<keyword evidence="3" id="KW-1185">Reference proteome</keyword>
<evidence type="ECO:0000313" key="3">
    <source>
        <dbReference type="Proteomes" id="UP000821853"/>
    </source>
</evidence>